<dbReference type="Proteomes" id="UP000278609">
    <property type="component" value="Unassembled WGS sequence"/>
</dbReference>
<proteinExistence type="predicted"/>
<dbReference type="AlphaFoldDB" id="A0A3P1XRS6"/>
<comment type="caution">
    <text evidence="1">The sequence shown here is derived from an EMBL/GenBank/DDBJ whole genome shotgun (WGS) entry which is preliminary data.</text>
</comment>
<name>A0A3P1XRS6_TANFO</name>
<evidence type="ECO:0000313" key="2">
    <source>
        <dbReference type="Proteomes" id="UP000278609"/>
    </source>
</evidence>
<dbReference type="OrthoDB" id="8794728at2"/>
<dbReference type="EMBL" id="RQYS01000026">
    <property type="protein sequence ID" value="RRD60746.1"/>
    <property type="molecule type" value="Genomic_DNA"/>
</dbReference>
<accession>A0A3P1XRS6</accession>
<dbReference type="RefSeq" id="WP_124751542.1">
    <property type="nucleotide sequence ID" value="NZ_RQYS01000026.1"/>
</dbReference>
<protein>
    <submittedName>
        <fullName evidence="1">DUF2004 domain-containing protein</fullName>
    </submittedName>
</protein>
<evidence type="ECO:0000313" key="1">
    <source>
        <dbReference type="EMBL" id="RRD60746.1"/>
    </source>
</evidence>
<gene>
    <name evidence="1" type="ORF">EII40_06910</name>
</gene>
<sequence>MKAIQHKYFGTLNLEIDDNVAVIWEKEINGIAVWLWYGNNGEIPEALLDSYAQFLDHLDEKIKEACSAIVEYLNSDRYYIDFHLEELELDALPSDATDFVNQMSVTNIGLWTDSNTPHITMDFMIDPEVSDEILCAKFGEDGNIDIVWES</sequence>
<organism evidence="1 2">
    <name type="scientific">Tannerella forsythia</name>
    <name type="common">Bacteroides forsythus</name>
    <dbReference type="NCBI Taxonomy" id="28112"/>
    <lineage>
        <taxon>Bacteria</taxon>
        <taxon>Pseudomonadati</taxon>
        <taxon>Bacteroidota</taxon>
        <taxon>Bacteroidia</taxon>
        <taxon>Bacteroidales</taxon>
        <taxon>Tannerellaceae</taxon>
        <taxon>Tannerella</taxon>
    </lineage>
</organism>
<reference evidence="1 2" key="1">
    <citation type="submission" date="2018-11" db="EMBL/GenBank/DDBJ databases">
        <title>Genomes From Bacteria Associated with the Canine Oral Cavity: a Test Case for Automated Genome-Based Taxonomic Assignment.</title>
        <authorList>
            <person name="Coil D.A."/>
            <person name="Jospin G."/>
            <person name="Darling A.E."/>
            <person name="Wallis C."/>
            <person name="Davis I.J."/>
            <person name="Harris S."/>
            <person name="Eisen J.A."/>
            <person name="Holcombe L.J."/>
            <person name="O'Flynn C."/>
        </authorList>
    </citation>
    <scope>NUCLEOTIDE SEQUENCE [LARGE SCALE GENOMIC DNA]</scope>
    <source>
        <strain evidence="1 2">OH2617_COT-023</strain>
    </source>
</reference>